<gene>
    <name evidence="1" type="ORF">A8990_12024</name>
</gene>
<organism evidence="1 2">
    <name type="scientific">Paenibacillus taihuensis</name>
    <dbReference type="NCBI Taxonomy" id="1156355"/>
    <lineage>
        <taxon>Bacteria</taxon>
        <taxon>Bacillati</taxon>
        <taxon>Bacillota</taxon>
        <taxon>Bacilli</taxon>
        <taxon>Bacillales</taxon>
        <taxon>Paenibacillaceae</taxon>
        <taxon>Paenibacillus</taxon>
    </lineage>
</organism>
<dbReference type="InterPro" id="IPR036291">
    <property type="entry name" value="NAD(P)-bd_dom_sf"/>
</dbReference>
<evidence type="ECO:0008006" key="3">
    <source>
        <dbReference type="Google" id="ProtNLM"/>
    </source>
</evidence>
<protein>
    <recommendedName>
        <fullName evidence="3">NAD-dependent epimerase/dehydratase family protein</fullName>
    </recommendedName>
</protein>
<dbReference type="AlphaFoldDB" id="A0A3D9RNC2"/>
<accession>A0A3D9RNC2</accession>
<keyword evidence="2" id="KW-1185">Reference proteome</keyword>
<sequence length="32" mass="3331">MTKRVLIIGGTGLISTASTKQLLARGDMDVAL</sequence>
<evidence type="ECO:0000313" key="2">
    <source>
        <dbReference type="Proteomes" id="UP000256304"/>
    </source>
</evidence>
<dbReference type="EMBL" id="QTTN01000020">
    <property type="protein sequence ID" value="REE80978.1"/>
    <property type="molecule type" value="Genomic_DNA"/>
</dbReference>
<dbReference type="Proteomes" id="UP000256304">
    <property type="component" value="Unassembled WGS sequence"/>
</dbReference>
<comment type="caution">
    <text evidence="1">The sequence shown here is derived from an EMBL/GenBank/DDBJ whole genome shotgun (WGS) entry which is preliminary data.</text>
</comment>
<name>A0A3D9RNC2_9BACL</name>
<proteinExistence type="predicted"/>
<evidence type="ECO:0000313" key="1">
    <source>
        <dbReference type="EMBL" id="REE80978.1"/>
    </source>
</evidence>
<dbReference type="SUPFAM" id="SSF51735">
    <property type="entry name" value="NAD(P)-binding Rossmann-fold domains"/>
    <property type="match status" value="1"/>
</dbReference>
<reference evidence="1 2" key="1">
    <citation type="submission" date="2018-08" db="EMBL/GenBank/DDBJ databases">
        <title>Genomic Encyclopedia of Type Strains, Phase III (KMG-III): the genomes of soil and plant-associated and newly described type strains.</title>
        <authorList>
            <person name="Whitman W."/>
        </authorList>
    </citation>
    <scope>NUCLEOTIDE SEQUENCE [LARGE SCALE GENOMIC DNA]</scope>
    <source>
        <strain evidence="1 2">CGMCC 1.10966</strain>
    </source>
</reference>